<protein>
    <submittedName>
        <fullName evidence="1">Virulence protein SciE type</fullName>
    </submittedName>
</protein>
<dbReference type="OrthoDB" id="5416084at2"/>
<dbReference type="Gene3D" id="1.25.40.10">
    <property type="entry name" value="Tetratricopeptide repeat domain"/>
    <property type="match status" value="1"/>
</dbReference>
<dbReference type="Proteomes" id="UP000077857">
    <property type="component" value="Unassembled WGS sequence"/>
</dbReference>
<proteinExistence type="predicted"/>
<dbReference type="RefSeq" id="WP_064041197.1">
    <property type="nucleotide sequence ID" value="NZ_AP019777.1"/>
</dbReference>
<dbReference type="PIRSF" id="PIRSF029288">
    <property type="entry name" value="SciE_ImpE"/>
    <property type="match status" value="1"/>
</dbReference>
<dbReference type="EMBL" id="LUUJ01000093">
    <property type="protein sequence ID" value="OAI14136.1"/>
    <property type="molecule type" value="Genomic_DNA"/>
</dbReference>
<dbReference type="AlphaFoldDB" id="A0A177N7W8"/>
<reference evidence="1 2" key="1">
    <citation type="submission" date="2016-03" db="EMBL/GenBank/DDBJ databases">
        <authorList>
            <person name="Ploux O."/>
        </authorList>
    </citation>
    <scope>NUCLEOTIDE SEQUENCE [LARGE SCALE GENOMIC DNA]</scope>
    <source>
        <strain evidence="1 2">R-45378</strain>
    </source>
</reference>
<dbReference type="Pfam" id="PF07024">
    <property type="entry name" value="ImpE"/>
    <property type="match status" value="1"/>
</dbReference>
<dbReference type="InterPro" id="IPR009211">
    <property type="entry name" value="TagJ"/>
</dbReference>
<sequence length="268" mass="29834">MLTVSQLIANGELEPALQQTQQQIRQNPADAKLRVLLFQLYCISGLWDKALNQLNVLRDLDASTLLMVSTYEQVLQCEALRKEVFAGRKTPLVFGQPQEWMALMLEALKLESDGNHPQAAELRNLAMNQAPATPGSIDGTPFAWIADADVRLGPCLEAIINGRYYWIPFMQISKIQLEKPTDLRDLVWLPAHFTWINGGEAEGFIPSRYPGSELADDARIRLSRLTDWQPVAADTAHGLGQRLLATDVDDYALLDVRSIELAGAAEPQ</sequence>
<organism evidence="1 2">
    <name type="scientific">Methylomonas koyamae</name>
    <dbReference type="NCBI Taxonomy" id="702114"/>
    <lineage>
        <taxon>Bacteria</taxon>
        <taxon>Pseudomonadati</taxon>
        <taxon>Pseudomonadota</taxon>
        <taxon>Gammaproteobacteria</taxon>
        <taxon>Methylococcales</taxon>
        <taxon>Methylococcaceae</taxon>
        <taxon>Methylomonas</taxon>
    </lineage>
</organism>
<accession>A0A177N7W8</accession>
<comment type="caution">
    <text evidence="1">The sequence shown here is derived from an EMBL/GenBank/DDBJ whole genome shotgun (WGS) entry which is preliminary data.</text>
</comment>
<evidence type="ECO:0000313" key="2">
    <source>
        <dbReference type="Proteomes" id="UP000077857"/>
    </source>
</evidence>
<dbReference type="SUPFAM" id="SSF144059">
    <property type="entry name" value="ImpE-like"/>
    <property type="match status" value="1"/>
</dbReference>
<dbReference type="InterPro" id="IPR011990">
    <property type="entry name" value="TPR-like_helical_dom_sf"/>
</dbReference>
<evidence type="ECO:0000313" key="1">
    <source>
        <dbReference type="EMBL" id="OAI14136.1"/>
    </source>
</evidence>
<gene>
    <name evidence="1" type="ORF">A1507_15770</name>
</gene>
<name>A0A177N7W8_9GAMM</name>